<reference evidence="7" key="1">
    <citation type="submission" date="2022-10" db="EMBL/GenBank/DDBJ databases">
        <title>The WGS of Solirubrobacter sp. CPCC 204708.</title>
        <authorList>
            <person name="Jiang Z."/>
        </authorList>
    </citation>
    <scope>NUCLEOTIDE SEQUENCE</scope>
    <source>
        <strain evidence="7">CPCC 204708</strain>
    </source>
</reference>
<protein>
    <recommendedName>
        <fullName evidence="6">RNA polymerase sigma factor 70 region 4 type 2 domain-containing protein</fullName>
    </recommendedName>
</protein>
<dbReference type="RefSeq" id="WP_270006904.1">
    <property type="nucleotide sequence ID" value="NZ_JAPCID010000087.1"/>
</dbReference>
<feature type="compositionally biased region" description="Basic and acidic residues" evidence="5">
    <location>
        <begin position="160"/>
        <end position="169"/>
    </location>
</feature>
<dbReference type="SUPFAM" id="SSF88659">
    <property type="entry name" value="Sigma3 and sigma4 domains of RNA polymerase sigma factors"/>
    <property type="match status" value="1"/>
</dbReference>
<comment type="caution">
    <text evidence="7">The sequence shown here is derived from an EMBL/GenBank/DDBJ whole genome shotgun (WGS) entry which is preliminary data.</text>
</comment>
<dbReference type="Gene3D" id="1.10.10.10">
    <property type="entry name" value="Winged helix-like DNA-binding domain superfamily/Winged helix DNA-binding domain"/>
    <property type="match status" value="1"/>
</dbReference>
<feature type="non-terminal residue" evidence="7">
    <location>
        <position position="169"/>
    </location>
</feature>
<dbReference type="InterPro" id="IPR036388">
    <property type="entry name" value="WH-like_DNA-bd_sf"/>
</dbReference>
<evidence type="ECO:0000313" key="8">
    <source>
        <dbReference type="Proteomes" id="UP001147700"/>
    </source>
</evidence>
<dbReference type="Pfam" id="PF08281">
    <property type="entry name" value="Sigma70_r4_2"/>
    <property type="match status" value="1"/>
</dbReference>
<feature type="compositionally biased region" description="Basic and acidic residues" evidence="5">
    <location>
        <begin position="126"/>
        <end position="140"/>
    </location>
</feature>
<dbReference type="EMBL" id="JAPCID010000087">
    <property type="protein sequence ID" value="MDA0142387.1"/>
    <property type="molecule type" value="Genomic_DNA"/>
</dbReference>
<sequence>MPASRATAFDRLAPDQRAAVELVLRHGRSYGELSDLLGMPEETIRSRARSGLAALAPDLPAPSRSGEIADWLLGQQSEAHASRTRALLLSDPAAHRWAAEVAAPLREVDGGEAVPALPTRPGAEQPRVDGKSRAAARRGDAATADDESARDHAATASGDTARDRAPGRG</sequence>
<evidence type="ECO:0000256" key="4">
    <source>
        <dbReference type="ARBA" id="ARBA00023163"/>
    </source>
</evidence>
<evidence type="ECO:0000256" key="3">
    <source>
        <dbReference type="ARBA" id="ARBA00023082"/>
    </source>
</evidence>
<name>A0ABT4RUY0_9ACTN</name>
<comment type="similarity">
    <text evidence="1">Belongs to the sigma-70 factor family. ECF subfamily.</text>
</comment>
<evidence type="ECO:0000256" key="1">
    <source>
        <dbReference type="ARBA" id="ARBA00010641"/>
    </source>
</evidence>
<feature type="domain" description="RNA polymerase sigma factor 70 region 4 type 2" evidence="6">
    <location>
        <begin position="8"/>
        <end position="55"/>
    </location>
</feature>
<proteinExistence type="inferred from homology"/>
<dbReference type="InterPro" id="IPR013249">
    <property type="entry name" value="RNA_pol_sigma70_r4_t2"/>
</dbReference>
<keyword evidence="8" id="KW-1185">Reference proteome</keyword>
<evidence type="ECO:0000256" key="5">
    <source>
        <dbReference type="SAM" id="MobiDB-lite"/>
    </source>
</evidence>
<evidence type="ECO:0000259" key="6">
    <source>
        <dbReference type="Pfam" id="PF08281"/>
    </source>
</evidence>
<evidence type="ECO:0000313" key="7">
    <source>
        <dbReference type="EMBL" id="MDA0142387.1"/>
    </source>
</evidence>
<keyword evidence="2" id="KW-0805">Transcription regulation</keyword>
<feature type="region of interest" description="Disordered" evidence="5">
    <location>
        <begin position="107"/>
        <end position="169"/>
    </location>
</feature>
<dbReference type="Proteomes" id="UP001147700">
    <property type="component" value="Unassembled WGS sequence"/>
</dbReference>
<gene>
    <name evidence="7" type="ORF">OJ962_33190</name>
</gene>
<keyword evidence="4" id="KW-0804">Transcription</keyword>
<keyword evidence="3" id="KW-0731">Sigma factor</keyword>
<evidence type="ECO:0000256" key="2">
    <source>
        <dbReference type="ARBA" id="ARBA00023015"/>
    </source>
</evidence>
<organism evidence="7 8">
    <name type="scientific">Solirubrobacter deserti</name>
    <dbReference type="NCBI Taxonomy" id="2282478"/>
    <lineage>
        <taxon>Bacteria</taxon>
        <taxon>Bacillati</taxon>
        <taxon>Actinomycetota</taxon>
        <taxon>Thermoleophilia</taxon>
        <taxon>Solirubrobacterales</taxon>
        <taxon>Solirubrobacteraceae</taxon>
        <taxon>Solirubrobacter</taxon>
    </lineage>
</organism>
<dbReference type="InterPro" id="IPR013324">
    <property type="entry name" value="RNA_pol_sigma_r3/r4-like"/>
</dbReference>
<accession>A0ABT4RUY0</accession>